<reference evidence="2" key="1">
    <citation type="submission" date="2023-06" db="EMBL/GenBank/DDBJ databases">
        <title>Genomic of Agaribacillus aureum.</title>
        <authorList>
            <person name="Wang G."/>
        </authorList>
    </citation>
    <scope>NUCLEOTIDE SEQUENCE</scope>
    <source>
        <strain evidence="2">BMA12</strain>
    </source>
</reference>
<dbReference type="InterPro" id="IPR005149">
    <property type="entry name" value="Tscrpt_reg_PadR_N"/>
</dbReference>
<feature type="domain" description="Transcription regulator PadR N-terminal" evidence="1">
    <location>
        <begin position="15"/>
        <end position="89"/>
    </location>
</feature>
<dbReference type="Proteomes" id="UP001172083">
    <property type="component" value="Unassembled WGS sequence"/>
</dbReference>
<evidence type="ECO:0000259" key="1">
    <source>
        <dbReference type="Pfam" id="PF03551"/>
    </source>
</evidence>
<dbReference type="InterPro" id="IPR036390">
    <property type="entry name" value="WH_DNA-bd_sf"/>
</dbReference>
<proteinExistence type="predicted"/>
<comment type="caution">
    <text evidence="2">The sequence shown here is derived from an EMBL/GenBank/DDBJ whole genome shotgun (WGS) entry which is preliminary data.</text>
</comment>
<dbReference type="EMBL" id="JAUJEB010000003">
    <property type="protein sequence ID" value="MDN5213421.1"/>
    <property type="molecule type" value="Genomic_DNA"/>
</dbReference>
<keyword evidence="3" id="KW-1185">Reference proteome</keyword>
<gene>
    <name evidence="2" type="ORF">QQ020_15225</name>
</gene>
<dbReference type="SUPFAM" id="SSF46785">
    <property type="entry name" value="Winged helix' DNA-binding domain"/>
    <property type="match status" value="1"/>
</dbReference>
<dbReference type="Pfam" id="PF03551">
    <property type="entry name" value="PadR"/>
    <property type="match status" value="1"/>
</dbReference>
<sequence>MKRAHLGEFEEVVLLSVASLNDKAYSVAIVDQLDQQISRKVKLGVVHAILHRLEEKGYLKSELGEPSAERGGKRKRFYSLTAAGFAAIRRSYEVRQQLWNIIPTVVIDHFK</sequence>
<organism evidence="2 3">
    <name type="scientific">Agaribacillus aureus</name>
    <dbReference type="NCBI Taxonomy" id="3051825"/>
    <lineage>
        <taxon>Bacteria</taxon>
        <taxon>Pseudomonadati</taxon>
        <taxon>Bacteroidota</taxon>
        <taxon>Cytophagia</taxon>
        <taxon>Cytophagales</taxon>
        <taxon>Splendidivirgaceae</taxon>
        <taxon>Agaribacillus</taxon>
    </lineage>
</organism>
<dbReference type="Gene3D" id="1.10.10.10">
    <property type="entry name" value="Winged helix-like DNA-binding domain superfamily/Winged helix DNA-binding domain"/>
    <property type="match status" value="1"/>
</dbReference>
<accession>A0ABT8L866</accession>
<dbReference type="InterPro" id="IPR036388">
    <property type="entry name" value="WH-like_DNA-bd_sf"/>
</dbReference>
<name>A0ABT8L866_9BACT</name>
<dbReference type="RefSeq" id="WP_346758761.1">
    <property type="nucleotide sequence ID" value="NZ_JAUJEB010000003.1"/>
</dbReference>
<evidence type="ECO:0000313" key="3">
    <source>
        <dbReference type="Proteomes" id="UP001172083"/>
    </source>
</evidence>
<evidence type="ECO:0000313" key="2">
    <source>
        <dbReference type="EMBL" id="MDN5213421.1"/>
    </source>
</evidence>
<protein>
    <submittedName>
        <fullName evidence="2">Helix-turn-helix transcriptional regulator</fullName>
    </submittedName>
</protein>